<accession>D2V4B4</accession>
<dbReference type="InterPro" id="IPR015720">
    <property type="entry name" value="Emp24-like"/>
</dbReference>
<comment type="similarity">
    <text evidence="2">Belongs to the EMP24/GP25L family.</text>
</comment>
<sequence length="180" mass="20718">MCFTEYFSENTHVSIALTVPQGDFAKPSDLYAVRGIVKDSYGLQVASVNMFKPIGTQHIKFITSTFPRDFHSICFYWDHPSQETNVDIKVEDEFRVAQGQEKKDIVEVLSAVLQEIGKRLDSITDQQAYFKEREERFRYTSESTLERTFFFGLGKFIAIVGATAYQIIALRLFFKKAKVI</sequence>
<dbReference type="PANTHER" id="PTHR22811">
    <property type="entry name" value="TRANSMEMBRANE EMP24 DOMAIN-CONTAINING PROTEIN"/>
    <property type="match status" value="1"/>
</dbReference>
<dbReference type="eggNOG" id="KOG1690">
    <property type="taxonomic scope" value="Eukaryota"/>
</dbReference>
<evidence type="ECO:0000256" key="5">
    <source>
        <dbReference type="ARBA" id="ARBA00022989"/>
    </source>
</evidence>
<evidence type="ECO:0000313" key="9">
    <source>
        <dbReference type="EMBL" id="EFC48355.1"/>
    </source>
</evidence>
<dbReference type="Proteomes" id="UP000006671">
    <property type="component" value="Unassembled WGS sequence"/>
</dbReference>
<keyword evidence="5 7" id="KW-1133">Transmembrane helix</keyword>
<evidence type="ECO:0000256" key="1">
    <source>
        <dbReference type="ARBA" id="ARBA00004479"/>
    </source>
</evidence>
<evidence type="ECO:0000256" key="2">
    <source>
        <dbReference type="ARBA" id="ARBA00007104"/>
    </source>
</evidence>
<dbReference type="Pfam" id="PF01105">
    <property type="entry name" value="EMP24_GP25L"/>
    <property type="match status" value="1"/>
</dbReference>
<dbReference type="EMBL" id="GG738851">
    <property type="protein sequence ID" value="EFC48355.1"/>
    <property type="molecule type" value="Genomic_DNA"/>
</dbReference>
<dbReference type="SMART" id="SM01190">
    <property type="entry name" value="EMP24_GP25L"/>
    <property type="match status" value="1"/>
</dbReference>
<keyword evidence="6 7" id="KW-0472">Membrane</keyword>
<organism evidence="10">
    <name type="scientific">Naegleria gruberi</name>
    <name type="common">Amoeba</name>
    <dbReference type="NCBI Taxonomy" id="5762"/>
    <lineage>
        <taxon>Eukaryota</taxon>
        <taxon>Discoba</taxon>
        <taxon>Heterolobosea</taxon>
        <taxon>Tetramitia</taxon>
        <taxon>Eutetramitia</taxon>
        <taxon>Vahlkampfiidae</taxon>
        <taxon>Naegleria</taxon>
    </lineage>
</organism>
<feature type="transmembrane region" description="Helical" evidence="7">
    <location>
        <begin position="149"/>
        <end position="174"/>
    </location>
</feature>
<dbReference type="OrthoDB" id="3427at2759"/>
<keyword evidence="10" id="KW-1185">Reference proteome</keyword>
<evidence type="ECO:0000256" key="4">
    <source>
        <dbReference type="ARBA" id="ARBA00022729"/>
    </source>
</evidence>
<dbReference type="GO" id="GO:0016020">
    <property type="term" value="C:membrane"/>
    <property type="evidence" value="ECO:0007669"/>
    <property type="project" value="UniProtKB-SubCell"/>
</dbReference>
<name>D2V4B4_NAEGR</name>
<dbReference type="STRING" id="5762.D2V4B4"/>
<dbReference type="InParanoid" id="D2V4B4"/>
<gene>
    <name evidence="9" type="ORF">NAEGRDRAFT_63664</name>
</gene>
<evidence type="ECO:0000313" key="10">
    <source>
        <dbReference type="Proteomes" id="UP000006671"/>
    </source>
</evidence>
<dbReference type="VEuPathDB" id="AmoebaDB:NAEGRDRAFT_63664"/>
<proteinExistence type="inferred from homology"/>
<dbReference type="InterPro" id="IPR009038">
    <property type="entry name" value="GOLD_dom"/>
</dbReference>
<protein>
    <submittedName>
        <fullName evidence="9">Predicted protein</fullName>
    </submittedName>
</protein>
<dbReference type="KEGG" id="ngr:NAEGRDRAFT_63664"/>
<evidence type="ECO:0000256" key="6">
    <source>
        <dbReference type="ARBA" id="ARBA00023136"/>
    </source>
</evidence>
<feature type="domain" description="GOLD" evidence="8">
    <location>
        <begin position="2"/>
        <end position="175"/>
    </location>
</feature>
<dbReference type="AlphaFoldDB" id="D2V4B4"/>
<dbReference type="RefSeq" id="XP_002681099.1">
    <property type="nucleotide sequence ID" value="XM_002681053.1"/>
</dbReference>
<dbReference type="GeneID" id="8849819"/>
<reference evidence="9 10" key="1">
    <citation type="journal article" date="2010" name="Cell">
        <title>The genome of Naegleria gruberi illuminates early eukaryotic versatility.</title>
        <authorList>
            <person name="Fritz-Laylin L.K."/>
            <person name="Prochnik S.E."/>
            <person name="Ginger M.L."/>
            <person name="Dacks J.B."/>
            <person name="Carpenter M.L."/>
            <person name="Field M.C."/>
            <person name="Kuo A."/>
            <person name="Paredez A."/>
            <person name="Chapman J."/>
            <person name="Pham J."/>
            <person name="Shu S."/>
            <person name="Neupane R."/>
            <person name="Cipriano M."/>
            <person name="Mancuso J."/>
            <person name="Tu H."/>
            <person name="Salamov A."/>
            <person name="Lindquist E."/>
            <person name="Shapiro H."/>
            <person name="Lucas S."/>
            <person name="Grigoriev I.V."/>
            <person name="Cande W.Z."/>
            <person name="Fulton C."/>
            <person name="Rokhsar D.S."/>
            <person name="Dawson S.C."/>
        </authorList>
    </citation>
    <scope>NUCLEOTIDE SEQUENCE [LARGE SCALE GENOMIC DNA]</scope>
    <source>
        <strain evidence="9 10">NEG-M</strain>
    </source>
</reference>
<keyword evidence="3 7" id="KW-0812">Transmembrane</keyword>
<evidence type="ECO:0000256" key="7">
    <source>
        <dbReference type="SAM" id="Phobius"/>
    </source>
</evidence>
<evidence type="ECO:0000259" key="8">
    <source>
        <dbReference type="SMART" id="SM01190"/>
    </source>
</evidence>
<evidence type="ECO:0000256" key="3">
    <source>
        <dbReference type="ARBA" id="ARBA00022692"/>
    </source>
</evidence>
<comment type="subcellular location">
    <subcellularLocation>
        <location evidence="1">Membrane</location>
        <topology evidence="1">Single-pass type I membrane protein</topology>
    </subcellularLocation>
</comment>
<keyword evidence="4" id="KW-0732">Signal</keyword>